<dbReference type="GO" id="GO:0015035">
    <property type="term" value="F:protein-disulfide reductase activity"/>
    <property type="evidence" value="ECO:0007669"/>
    <property type="project" value="TreeGrafter"/>
</dbReference>
<dbReference type="Pfam" id="PF00085">
    <property type="entry name" value="Thioredoxin"/>
    <property type="match status" value="1"/>
</dbReference>
<comment type="caution">
    <text evidence="10">The sequence shown here is derived from an EMBL/GenBank/DDBJ whole genome shotgun (WGS) entry which is preliminary data.</text>
</comment>
<dbReference type="GO" id="GO:0003756">
    <property type="term" value="F:protein disulfide isomerase activity"/>
    <property type="evidence" value="ECO:0007669"/>
    <property type="project" value="UniProtKB-EC"/>
</dbReference>
<evidence type="ECO:0000256" key="7">
    <source>
        <dbReference type="SAM" id="MobiDB-lite"/>
    </source>
</evidence>
<sequence length="538" mass="57655">MVNLQSLTVAAAGLLLLPSSQAAGLYTKNSGVLNLDARSYRSLIANSNHTSVSLVYLVLSPLNLISSRFYAPWCGHCQSLKPAYEKAAKSLDGLAKVAAVNCDEEENKAFCGSMDVKGFPTLKIVRPGKKAGRPSVEDYQGARTAKAIVESVKEKIPSHVKRVTDKDLDDWLTENNSSAKAILFSEKGVTSALLKAVAIDFLGSILVAQIRSKEVNAVSLFGVSSYPALVLLPGGTKDPIPYSGEMTKDSITSFLSQVAKPNPDPAPSSKSKSKPKASSKNSKQSSKASSQFSKASSSHRSDESASVKASQTAETLEENSNPTESPNPQVNTDDAQKPIKVPDVTPQITTLDTPESLQQSCLTSKSGICILLLAPSAFVQTTDSPVAKAVDALSEYHHKHTKRGGKLFPFYNVPASASSNLRSALSLADDTLEIVATNGKKAWVKRYAGVSDVSHNAIDAWVDSIRMGEGKKEKLSESVIVEAAAKPTPPVAEKAKKTEKAKEKVDVQMEELTDEQYEQLMNAHNLKPVEESATHDEL</sequence>
<proteinExistence type="predicted"/>
<dbReference type="GO" id="GO:0034976">
    <property type="term" value="P:response to endoplasmic reticulum stress"/>
    <property type="evidence" value="ECO:0007669"/>
    <property type="project" value="TreeGrafter"/>
</dbReference>
<evidence type="ECO:0000256" key="4">
    <source>
        <dbReference type="ARBA" id="ARBA00023157"/>
    </source>
</evidence>
<keyword evidence="5" id="KW-0413">Isomerase</keyword>
<feature type="compositionally biased region" description="Low complexity" evidence="7">
    <location>
        <begin position="278"/>
        <end position="298"/>
    </location>
</feature>
<name>A0A4S8T0S4_AURPU</name>
<dbReference type="Pfam" id="PF24541">
    <property type="entry name" value="Thioredox_PDIA6_C"/>
    <property type="match status" value="1"/>
</dbReference>
<reference evidence="10 11" key="1">
    <citation type="submission" date="2018-10" db="EMBL/GenBank/DDBJ databases">
        <title>Fifty Aureobasidium pullulans genomes reveal a recombining polyextremotolerant generalist.</title>
        <authorList>
            <person name="Gostincar C."/>
            <person name="Turk M."/>
            <person name="Zajc J."/>
            <person name="Gunde-Cimerman N."/>
        </authorList>
    </citation>
    <scope>NUCLEOTIDE SEQUENCE [LARGE SCALE GENOMIC DNA]</scope>
    <source>
        <strain evidence="10 11">EXF-11900</strain>
    </source>
</reference>
<feature type="domain" description="Thioredoxin" evidence="9">
    <location>
        <begin position="32"/>
        <end position="157"/>
    </location>
</feature>
<comment type="subcellular location">
    <subcellularLocation>
        <location evidence="2">Endoplasmic reticulum lumen</location>
    </subcellularLocation>
</comment>
<evidence type="ECO:0000256" key="3">
    <source>
        <dbReference type="ARBA" id="ARBA00012723"/>
    </source>
</evidence>
<feature type="compositionally biased region" description="Polar residues" evidence="7">
    <location>
        <begin position="307"/>
        <end position="333"/>
    </location>
</feature>
<dbReference type="GO" id="GO:0005788">
    <property type="term" value="C:endoplasmic reticulum lumen"/>
    <property type="evidence" value="ECO:0007669"/>
    <property type="project" value="UniProtKB-SubCell"/>
</dbReference>
<evidence type="ECO:0000313" key="11">
    <source>
        <dbReference type="Proteomes" id="UP000304951"/>
    </source>
</evidence>
<dbReference type="AlphaFoldDB" id="A0A4S8T0S4"/>
<feature type="signal peptide" evidence="8">
    <location>
        <begin position="1"/>
        <end position="22"/>
    </location>
</feature>
<keyword evidence="6" id="KW-0676">Redox-active center</keyword>
<dbReference type="CDD" id="cd03002">
    <property type="entry name" value="PDI_a_MPD1_like"/>
    <property type="match status" value="1"/>
</dbReference>
<comment type="catalytic activity">
    <reaction evidence="1">
        <text>Catalyzes the rearrangement of -S-S- bonds in proteins.</text>
        <dbReference type="EC" id="5.3.4.1"/>
    </reaction>
</comment>
<accession>A0A4S8T0S4</accession>
<protein>
    <recommendedName>
        <fullName evidence="3">protein disulfide-isomerase</fullName>
        <ecNumber evidence="3">5.3.4.1</ecNumber>
    </recommendedName>
</protein>
<evidence type="ECO:0000256" key="1">
    <source>
        <dbReference type="ARBA" id="ARBA00001182"/>
    </source>
</evidence>
<gene>
    <name evidence="10" type="ORF">D6D28_00510</name>
</gene>
<feature type="chain" id="PRO_5020606792" description="protein disulfide-isomerase" evidence="8">
    <location>
        <begin position="23"/>
        <end position="538"/>
    </location>
</feature>
<dbReference type="InterPro" id="IPR057305">
    <property type="entry name" value="Thioredox_PDIA6_C"/>
</dbReference>
<evidence type="ECO:0000256" key="6">
    <source>
        <dbReference type="ARBA" id="ARBA00023284"/>
    </source>
</evidence>
<dbReference type="PANTHER" id="PTHR45815">
    <property type="entry name" value="PROTEIN DISULFIDE-ISOMERASE A6"/>
    <property type="match status" value="1"/>
</dbReference>
<dbReference type="Proteomes" id="UP000304951">
    <property type="component" value="Unassembled WGS sequence"/>
</dbReference>
<dbReference type="InterPro" id="IPR013766">
    <property type="entry name" value="Thioredoxin_domain"/>
</dbReference>
<evidence type="ECO:0000256" key="2">
    <source>
        <dbReference type="ARBA" id="ARBA00004319"/>
    </source>
</evidence>
<dbReference type="PROSITE" id="PS51352">
    <property type="entry name" value="THIOREDOXIN_2"/>
    <property type="match status" value="1"/>
</dbReference>
<evidence type="ECO:0000259" key="9">
    <source>
        <dbReference type="PROSITE" id="PS51352"/>
    </source>
</evidence>
<keyword evidence="4" id="KW-1015">Disulfide bond</keyword>
<dbReference type="InterPro" id="IPR036249">
    <property type="entry name" value="Thioredoxin-like_sf"/>
</dbReference>
<evidence type="ECO:0000256" key="8">
    <source>
        <dbReference type="SAM" id="SignalP"/>
    </source>
</evidence>
<organism evidence="10 11">
    <name type="scientific">Aureobasidium pullulans</name>
    <name type="common">Black yeast</name>
    <name type="synonym">Pullularia pullulans</name>
    <dbReference type="NCBI Taxonomy" id="5580"/>
    <lineage>
        <taxon>Eukaryota</taxon>
        <taxon>Fungi</taxon>
        <taxon>Dikarya</taxon>
        <taxon>Ascomycota</taxon>
        <taxon>Pezizomycotina</taxon>
        <taxon>Dothideomycetes</taxon>
        <taxon>Dothideomycetidae</taxon>
        <taxon>Dothideales</taxon>
        <taxon>Saccotheciaceae</taxon>
        <taxon>Aureobasidium</taxon>
    </lineage>
</organism>
<feature type="region of interest" description="Disordered" evidence="7">
    <location>
        <begin position="257"/>
        <end position="340"/>
    </location>
</feature>
<evidence type="ECO:0000313" key="10">
    <source>
        <dbReference type="EMBL" id="THV77186.1"/>
    </source>
</evidence>
<dbReference type="SUPFAM" id="SSF52833">
    <property type="entry name" value="Thioredoxin-like"/>
    <property type="match status" value="2"/>
</dbReference>
<evidence type="ECO:0000256" key="5">
    <source>
        <dbReference type="ARBA" id="ARBA00023235"/>
    </source>
</evidence>
<dbReference type="PANTHER" id="PTHR45815:SF3">
    <property type="entry name" value="PROTEIN DISULFIDE-ISOMERASE A6"/>
    <property type="match status" value="1"/>
</dbReference>
<dbReference type="EMBL" id="QZAF01000008">
    <property type="protein sequence ID" value="THV77186.1"/>
    <property type="molecule type" value="Genomic_DNA"/>
</dbReference>
<dbReference type="Gene3D" id="3.40.30.10">
    <property type="entry name" value="Glutaredoxin"/>
    <property type="match status" value="2"/>
</dbReference>
<keyword evidence="8" id="KW-0732">Signal</keyword>
<dbReference type="EC" id="5.3.4.1" evidence="3"/>